<dbReference type="InterPro" id="IPR004474">
    <property type="entry name" value="LytR_CpsA_psr"/>
</dbReference>
<evidence type="ECO:0000313" key="4">
    <source>
        <dbReference type="Proteomes" id="UP000004835"/>
    </source>
</evidence>
<dbReference type="Proteomes" id="UP000004835">
    <property type="component" value="Unassembled WGS sequence"/>
</dbReference>
<dbReference type="NCBIfam" id="TIGR00350">
    <property type="entry name" value="lytR_cpsA_psr"/>
    <property type="match status" value="1"/>
</dbReference>
<proteinExistence type="inferred from homology"/>
<gene>
    <name evidence="3" type="ORF">HMPREF9087_2512</name>
</gene>
<dbReference type="HOGENOM" id="CLU_016455_2_2_9"/>
<dbReference type="EMBL" id="AEWT01000025">
    <property type="protein sequence ID" value="EGC68833.1"/>
    <property type="molecule type" value="Genomic_DNA"/>
</dbReference>
<name>F0EM70_ENTCA</name>
<dbReference type="Gene3D" id="3.40.630.190">
    <property type="entry name" value="LCP protein"/>
    <property type="match status" value="1"/>
</dbReference>
<comment type="caution">
    <text evidence="3">The sequence shown here is derived from an EMBL/GenBank/DDBJ whole genome shotgun (WGS) entry which is preliminary data.</text>
</comment>
<dbReference type="InterPro" id="IPR050922">
    <property type="entry name" value="LytR/CpsA/Psr_CW_biosynth"/>
</dbReference>
<dbReference type="PANTHER" id="PTHR33392:SF6">
    <property type="entry name" value="POLYISOPRENYL-TEICHOIC ACID--PEPTIDOGLYCAN TEICHOIC ACID TRANSFERASE TAGU"/>
    <property type="match status" value="1"/>
</dbReference>
<comment type="similarity">
    <text evidence="1">Belongs to the LytR/CpsA/Psr (LCP) family.</text>
</comment>
<dbReference type="PANTHER" id="PTHR33392">
    <property type="entry name" value="POLYISOPRENYL-TEICHOIC ACID--PEPTIDOGLYCAN TEICHOIC ACID TRANSFERASE TAGU"/>
    <property type="match status" value="1"/>
</dbReference>
<sequence length="314" mass="35190">MYLGGDKLSTAKKLIIIFLVLLTGIISAGTVYAVRVYFQVEDVAHSIHRPIEGREEAEVIENAEPLSLLLLGIANDSRRKTDFRANTIMVATLNPATRKTTLTSIPRDAYVEIVGQGYHDKINHAHSFGGAKMMIETVEQYLDIPIHHYFSLNMDGMADLVDAIGGITVENEFAFTAEKIDYPEGILDLDGWEALQYTRMRKDDPEGDYGRQRRQREVTEILAKELVSLSSVMRIQDLLTIIGENGETDLTFSQMSQLFIQYQSALGTVESYQMAGSGFTGDGFRGEYGISYQEVTPEEQQTTSQRLKNELLID</sequence>
<protein>
    <submittedName>
        <fullName evidence="3">Cell envelope-like function transcriptional attenuator common domain protein</fullName>
    </submittedName>
</protein>
<reference evidence="3 4" key="1">
    <citation type="submission" date="2011-01" db="EMBL/GenBank/DDBJ databases">
        <authorList>
            <person name="Muzny D."/>
            <person name="Qin X."/>
            <person name="Deng J."/>
            <person name="Jiang H."/>
            <person name="Liu Y."/>
            <person name="Qu J."/>
            <person name="Song X.-Z."/>
            <person name="Zhang L."/>
            <person name="Thornton R."/>
            <person name="Coyle M."/>
            <person name="Francisco L."/>
            <person name="Jackson L."/>
            <person name="Javaid M."/>
            <person name="Korchina V."/>
            <person name="Kovar C."/>
            <person name="Mata R."/>
            <person name="Mathew T."/>
            <person name="Ngo R."/>
            <person name="Nguyen L."/>
            <person name="Nguyen N."/>
            <person name="Okwuonu G."/>
            <person name="Ongeri F."/>
            <person name="Pham C."/>
            <person name="Simmons D."/>
            <person name="Wilczek-Boney K."/>
            <person name="Hale W."/>
            <person name="Jakkamsetti A."/>
            <person name="Pham P."/>
            <person name="Ruth R."/>
            <person name="San Lucas F."/>
            <person name="Warren J."/>
            <person name="Zhang J."/>
            <person name="Zhao Z."/>
            <person name="Zhou C."/>
            <person name="Zhu D."/>
            <person name="Lee S."/>
            <person name="Bess C."/>
            <person name="Blankenburg K."/>
            <person name="Forbes L."/>
            <person name="Fu Q."/>
            <person name="Gubbala S."/>
            <person name="Hirani K."/>
            <person name="Jayaseelan J.C."/>
            <person name="Lara F."/>
            <person name="Munidasa M."/>
            <person name="Palculict T."/>
            <person name="Patil S."/>
            <person name="Pu L.-L."/>
            <person name="Saada N."/>
            <person name="Tang L."/>
            <person name="Weissenberger G."/>
            <person name="Zhu Y."/>
            <person name="Hemphill L."/>
            <person name="Shang Y."/>
            <person name="Youmans B."/>
            <person name="Ayvaz T."/>
            <person name="Ross M."/>
            <person name="Santibanez J."/>
            <person name="Aqrawi P."/>
            <person name="Gross S."/>
            <person name="Joshi V."/>
            <person name="Fowler G."/>
            <person name="Nazareth L."/>
            <person name="Reid J."/>
            <person name="Worley K."/>
            <person name="Petrosino J."/>
            <person name="Highlander S."/>
            <person name="Gibbs R."/>
        </authorList>
    </citation>
    <scope>NUCLEOTIDE SEQUENCE [LARGE SCALE GENOMIC DNA]</scope>
    <source>
        <strain evidence="3 4">ATCC 12755</strain>
    </source>
</reference>
<organism evidence="3 4">
    <name type="scientific">Enterococcus casseliflavus ATCC 12755</name>
    <dbReference type="NCBI Taxonomy" id="888066"/>
    <lineage>
        <taxon>Bacteria</taxon>
        <taxon>Bacillati</taxon>
        <taxon>Bacillota</taxon>
        <taxon>Bacilli</taxon>
        <taxon>Lactobacillales</taxon>
        <taxon>Enterococcaceae</taxon>
        <taxon>Enterococcus</taxon>
    </lineage>
</organism>
<evidence type="ECO:0000256" key="1">
    <source>
        <dbReference type="ARBA" id="ARBA00006068"/>
    </source>
</evidence>
<dbReference type="Pfam" id="PF03816">
    <property type="entry name" value="LytR_cpsA_psr"/>
    <property type="match status" value="1"/>
</dbReference>
<evidence type="ECO:0000313" key="3">
    <source>
        <dbReference type="EMBL" id="EGC68833.1"/>
    </source>
</evidence>
<accession>F0EM70</accession>
<evidence type="ECO:0000259" key="2">
    <source>
        <dbReference type="Pfam" id="PF03816"/>
    </source>
</evidence>
<dbReference type="AlphaFoldDB" id="F0EM70"/>
<feature type="domain" description="Cell envelope-related transcriptional attenuator" evidence="2">
    <location>
        <begin position="84"/>
        <end position="226"/>
    </location>
</feature>